<evidence type="ECO:0000256" key="4">
    <source>
        <dbReference type="ARBA" id="ARBA00022989"/>
    </source>
</evidence>
<evidence type="ECO:0000256" key="6">
    <source>
        <dbReference type="SAM" id="Phobius"/>
    </source>
</evidence>
<dbReference type="GO" id="GO:0016020">
    <property type="term" value="C:membrane"/>
    <property type="evidence" value="ECO:0007669"/>
    <property type="project" value="UniProtKB-SubCell"/>
</dbReference>
<comment type="caution">
    <text evidence="7">The sequence shown here is derived from an EMBL/GenBank/DDBJ whole genome shotgun (WGS) entry which is preliminary data.</text>
</comment>
<accession>A0A397Q6I7</accession>
<comment type="similarity">
    <text evidence="2">Belongs to the autoinducer-2 exporter (AI-2E) (TC 2.A.86) family.</text>
</comment>
<keyword evidence="8" id="KW-1185">Reference proteome</keyword>
<dbReference type="PANTHER" id="PTHR21716">
    <property type="entry name" value="TRANSMEMBRANE PROTEIN"/>
    <property type="match status" value="1"/>
</dbReference>
<feature type="transmembrane region" description="Helical" evidence="6">
    <location>
        <begin position="300"/>
        <end position="325"/>
    </location>
</feature>
<evidence type="ECO:0000256" key="3">
    <source>
        <dbReference type="ARBA" id="ARBA00022692"/>
    </source>
</evidence>
<sequence>MSPQGTSEPSLNNIALLAIVMGFFITGLVYGAPFLIPIVIAALITILLSAAGDRIHRLGLPEPFATLTAVVLFIVLIIAVFNILSAQTNDVARAWPGYVARFNALADQVLGWAGPQLAERIRQSIREIDILNRVPGLLGTAGGIAATLALVALYIGFLLAERGRLGPKIDRLAQGPGEARQIKDAIEDITESVRRYLWIKTILSVVTAGISYVVLKALGVDFAETWALLIFLLNYIPSIGSVLGVVFPALLALVQFETLWEFFVIAVLLAGTQFIIGNVIEPRLMGRSLNLSPFVVMASLAFWGMIWGVIGAFLSVPMTTAFVIVCSHVPSLRWIAILLLADTRAVAGAEVERQAA</sequence>
<evidence type="ECO:0000256" key="1">
    <source>
        <dbReference type="ARBA" id="ARBA00004141"/>
    </source>
</evidence>
<dbReference type="Proteomes" id="UP000266273">
    <property type="component" value="Unassembled WGS sequence"/>
</dbReference>
<evidence type="ECO:0000256" key="5">
    <source>
        <dbReference type="ARBA" id="ARBA00023136"/>
    </source>
</evidence>
<keyword evidence="5 6" id="KW-0472">Membrane</keyword>
<dbReference type="RefSeq" id="WP_119061629.1">
    <property type="nucleotide sequence ID" value="NZ_QXDF01000001.1"/>
</dbReference>
<evidence type="ECO:0000256" key="2">
    <source>
        <dbReference type="ARBA" id="ARBA00009773"/>
    </source>
</evidence>
<keyword evidence="3 6" id="KW-0812">Transmembrane</keyword>
<dbReference type="Pfam" id="PF01594">
    <property type="entry name" value="AI-2E_transport"/>
    <property type="match status" value="1"/>
</dbReference>
<feature type="transmembrane region" description="Helical" evidence="6">
    <location>
        <begin position="137"/>
        <end position="160"/>
    </location>
</feature>
<organism evidence="7 8">
    <name type="scientific">Dichotomicrobium thermohalophilum</name>
    <dbReference type="NCBI Taxonomy" id="933063"/>
    <lineage>
        <taxon>Bacteria</taxon>
        <taxon>Pseudomonadati</taxon>
        <taxon>Pseudomonadota</taxon>
        <taxon>Alphaproteobacteria</taxon>
        <taxon>Hyphomicrobiales</taxon>
        <taxon>Hyphomicrobiaceae</taxon>
        <taxon>Dichotomicrobium</taxon>
    </lineage>
</organism>
<feature type="transmembrane region" description="Helical" evidence="6">
    <location>
        <begin position="64"/>
        <end position="84"/>
    </location>
</feature>
<dbReference type="GO" id="GO:0055085">
    <property type="term" value="P:transmembrane transport"/>
    <property type="evidence" value="ECO:0007669"/>
    <property type="project" value="TreeGrafter"/>
</dbReference>
<name>A0A397Q6I7_9HYPH</name>
<feature type="transmembrane region" description="Helical" evidence="6">
    <location>
        <begin position="227"/>
        <end position="252"/>
    </location>
</feature>
<dbReference type="EMBL" id="QXDF01000001">
    <property type="protein sequence ID" value="RIA56876.1"/>
    <property type="molecule type" value="Genomic_DNA"/>
</dbReference>
<evidence type="ECO:0000313" key="8">
    <source>
        <dbReference type="Proteomes" id="UP000266273"/>
    </source>
</evidence>
<comment type="subcellular location">
    <subcellularLocation>
        <location evidence="1">Membrane</location>
        <topology evidence="1">Multi-pass membrane protein</topology>
    </subcellularLocation>
</comment>
<dbReference type="PANTHER" id="PTHR21716:SF64">
    <property type="entry name" value="AI-2 TRANSPORT PROTEIN TQSA"/>
    <property type="match status" value="1"/>
</dbReference>
<feature type="transmembrane region" description="Helical" evidence="6">
    <location>
        <begin position="197"/>
        <end position="215"/>
    </location>
</feature>
<dbReference type="InterPro" id="IPR002549">
    <property type="entry name" value="AI-2E-like"/>
</dbReference>
<evidence type="ECO:0000313" key="7">
    <source>
        <dbReference type="EMBL" id="RIA56876.1"/>
    </source>
</evidence>
<feature type="transmembrane region" description="Helical" evidence="6">
    <location>
        <begin position="12"/>
        <end position="29"/>
    </location>
</feature>
<gene>
    <name evidence="7" type="ORF">BXY53_1989</name>
</gene>
<reference evidence="7 8" key="1">
    <citation type="submission" date="2018-08" db="EMBL/GenBank/DDBJ databases">
        <title>Genomic Encyclopedia of Archaeal and Bacterial Type Strains, Phase II (KMG-II): from individual species to whole genera.</title>
        <authorList>
            <person name="Goeker M."/>
        </authorList>
    </citation>
    <scope>NUCLEOTIDE SEQUENCE [LARGE SCALE GENOMIC DNA]</scope>
    <source>
        <strain evidence="7 8">DSM 5002</strain>
    </source>
</reference>
<protein>
    <submittedName>
        <fullName evidence="7">Putative PurR-regulated permease PerM</fullName>
    </submittedName>
</protein>
<dbReference type="OrthoDB" id="9799225at2"/>
<feature type="transmembrane region" description="Helical" evidence="6">
    <location>
        <begin position="259"/>
        <end position="280"/>
    </location>
</feature>
<dbReference type="AlphaFoldDB" id="A0A397Q6I7"/>
<proteinExistence type="inferred from homology"/>
<keyword evidence="4 6" id="KW-1133">Transmembrane helix</keyword>